<evidence type="ECO:0000256" key="3">
    <source>
        <dbReference type="ARBA" id="ARBA00022448"/>
    </source>
</evidence>
<evidence type="ECO:0000256" key="1">
    <source>
        <dbReference type="ARBA" id="ARBA00004141"/>
    </source>
</evidence>
<keyword evidence="16" id="KW-1185">Reference proteome</keyword>
<dbReference type="SMART" id="SM00079">
    <property type="entry name" value="PBPe"/>
    <property type="match status" value="1"/>
</dbReference>
<dbReference type="Proteomes" id="UP000288716">
    <property type="component" value="Unassembled WGS sequence"/>
</dbReference>
<comment type="subcellular location">
    <subcellularLocation>
        <location evidence="1">Membrane</location>
        <topology evidence="1">Multi-pass membrane protein</topology>
    </subcellularLocation>
</comment>
<sequence length="310" mass="34893">DKKPNFRVTTILNAPYVVSIRDPSTLKGAAELNNKIFDGYLIELLNILAKEAGFTYNISVVKDSMYGIEDENGEWRGLIGEIQRGEADLAVADLTITSQREQAVDFSFPYMTFGIGLVIKKPPYFLEVGKGMVNNTIRRPLVLYPLSSIEDLPYQESIEYGAVRTGTTLSFFMTSEVHVYKMIGDKMIENARKLPFANSQGVHMVKESNGRYAFFAESSSIEYILSKECDLMQFGKIINSGSYGIAMKKNFEYKTLINAALVSMQEKGILRRLKNKWFPKPVKCVHKPLDSVYSMNALNLVLNDIKSGKN</sequence>
<evidence type="ECO:0000259" key="14">
    <source>
        <dbReference type="SMART" id="SM00918"/>
    </source>
</evidence>
<gene>
    <name evidence="15" type="ORF">B4U80_11553</name>
</gene>
<dbReference type="FunFam" id="3.40.190.10:FF:000024">
    <property type="entry name" value="Glutamate receptor, ionotropic, delta 1"/>
    <property type="match status" value="1"/>
</dbReference>
<dbReference type="InterPro" id="IPR015683">
    <property type="entry name" value="Ionotropic_Glu_rcpt"/>
</dbReference>
<dbReference type="InterPro" id="IPR001638">
    <property type="entry name" value="Solute-binding_3/MltF_N"/>
</dbReference>
<dbReference type="SUPFAM" id="SSF53850">
    <property type="entry name" value="Periplasmic binding protein-like II"/>
    <property type="match status" value="1"/>
</dbReference>
<accession>A0A443SR70</accession>
<keyword evidence="5" id="KW-1133">Transmembrane helix</keyword>
<dbReference type="Pfam" id="PF10613">
    <property type="entry name" value="Lig_chan-Glu_bd"/>
    <property type="match status" value="1"/>
</dbReference>
<evidence type="ECO:0000256" key="10">
    <source>
        <dbReference type="ARBA" id="ARBA00023286"/>
    </source>
</evidence>
<feature type="domain" description="Ionotropic glutamate receptor C-terminal" evidence="13">
    <location>
        <begin position="5"/>
        <end position="280"/>
    </location>
</feature>
<dbReference type="PANTHER" id="PTHR18966">
    <property type="entry name" value="IONOTROPIC GLUTAMATE RECEPTOR"/>
    <property type="match status" value="1"/>
</dbReference>
<feature type="non-terminal residue" evidence="15">
    <location>
        <position position="1"/>
    </location>
</feature>
<dbReference type="OrthoDB" id="5984008at2759"/>
<evidence type="ECO:0000313" key="15">
    <source>
        <dbReference type="EMBL" id="RWS30036.1"/>
    </source>
</evidence>
<keyword evidence="11" id="KW-0407">Ion channel</keyword>
<keyword evidence="3" id="KW-0813">Transport</keyword>
<keyword evidence="6" id="KW-0406">Ion transport</keyword>
<protein>
    <submittedName>
        <fullName evidence="15">Glutamate receptor</fullName>
    </submittedName>
</protein>
<dbReference type="VEuPathDB" id="VectorBase:LDEU002003"/>
<dbReference type="GO" id="GO:0016020">
    <property type="term" value="C:membrane"/>
    <property type="evidence" value="ECO:0007669"/>
    <property type="project" value="UniProtKB-SubCell"/>
</dbReference>
<dbReference type="Gene3D" id="3.40.190.10">
    <property type="entry name" value="Periplasmic binding protein-like II"/>
    <property type="match status" value="2"/>
</dbReference>
<reference evidence="15 16" key="1">
    <citation type="journal article" date="2018" name="Gigascience">
        <title>Genomes of trombidid mites reveal novel predicted allergens and laterally-transferred genes associated with secondary metabolism.</title>
        <authorList>
            <person name="Dong X."/>
            <person name="Chaisiri K."/>
            <person name="Xia D."/>
            <person name="Armstrong S.D."/>
            <person name="Fang Y."/>
            <person name="Donnelly M.J."/>
            <person name="Kadowaki T."/>
            <person name="McGarry J.W."/>
            <person name="Darby A.C."/>
            <person name="Makepeace B.L."/>
        </authorList>
    </citation>
    <scope>NUCLEOTIDE SEQUENCE [LARGE SCALE GENOMIC DNA]</scope>
    <source>
        <strain evidence="15">UoL-UT</strain>
    </source>
</reference>
<dbReference type="AlphaFoldDB" id="A0A443SR70"/>
<comment type="similarity">
    <text evidence="2">Belongs to the glutamate-gated ion channel (TC 1.A.10.1) family.</text>
</comment>
<feature type="domain" description="Solute-binding protein family 3/N-terminal" evidence="12">
    <location>
        <begin position="25"/>
        <end position="281"/>
    </location>
</feature>
<evidence type="ECO:0000313" key="16">
    <source>
        <dbReference type="Proteomes" id="UP000288716"/>
    </source>
</evidence>
<evidence type="ECO:0000256" key="2">
    <source>
        <dbReference type="ARBA" id="ARBA00008685"/>
    </source>
</evidence>
<keyword evidence="10" id="KW-1071">Ligand-gated ion channel</keyword>
<dbReference type="InterPro" id="IPR001320">
    <property type="entry name" value="Iontro_rcpt_C"/>
</dbReference>
<feature type="domain" description="Ionotropic glutamate receptor L-glutamate and glycine-binding" evidence="14">
    <location>
        <begin position="15"/>
        <end position="84"/>
    </location>
</feature>
<evidence type="ECO:0000256" key="11">
    <source>
        <dbReference type="ARBA" id="ARBA00023303"/>
    </source>
</evidence>
<keyword evidence="9" id="KW-0325">Glycoprotein</keyword>
<dbReference type="STRING" id="299467.A0A443SR70"/>
<evidence type="ECO:0000259" key="13">
    <source>
        <dbReference type="SMART" id="SM00079"/>
    </source>
</evidence>
<evidence type="ECO:0000256" key="4">
    <source>
        <dbReference type="ARBA" id="ARBA00022692"/>
    </source>
</evidence>
<dbReference type="CDD" id="cd13714">
    <property type="entry name" value="PBP2_iGluR_Kainate"/>
    <property type="match status" value="1"/>
</dbReference>
<comment type="caution">
    <text evidence="15">The sequence shown here is derived from an EMBL/GenBank/DDBJ whole genome shotgun (WGS) entry which is preliminary data.</text>
</comment>
<proteinExistence type="inferred from homology"/>
<dbReference type="EMBL" id="NCKV01000668">
    <property type="protein sequence ID" value="RWS30036.1"/>
    <property type="molecule type" value="Genomic_DNA"/>
</dbReference>
<evidence type="ECO:0000259" key="12">
    <source>
        <dbReference type="SMART" id="SM00062"/>
    </source>
</evidence>
<keyword evidence="8 15" id="KW-0675">Receptor</keyword>
<evidence type="ECO:0000256" key="9">
    <source>
        <dbReference type="ARBA" id="ARBA00023180"/>
    </source>
</evidence>
<dbReference type="GO" id="GO:0015276">
    <property type="term" value="F:ligand-gated monoatomic ion channel activity"/>
    <property type="evidence" value="ECO:0007669"/>
    <property type="project" value="InterPro"/>
</dbReference>
<evidence type="ECO:0000256" key="6">
    <source>
        <dbReference type="ARBA" id="ARBA00023065"/>
    </source>
</evidence>
<dbReference type="SMART" id="SM00062">
    <property type="entry name" value="PBPb"/>
    <property type="match status" value="1"/>
</dbReference>
<keyword evidence="4" id="KW-0812">Transmembrane</keyword>
<evidence type="ECO:0000256" key="7">
    <source>
        <dbReference type="ARBA" id="ARBA00023136"/>
    </source>
</evidence>
<evidence type="ECO:0000256" key="5">
    <source>
        <dbReference type="ARBA" id="ARBA00022989"/>
    </source>
</evidence>
<organism evidence="15 16">
    <name type="scientific">Leptotrombidium deliense</name>
    <dbReference type="NCBI Taxonomy" id="299467"/>
    <lineage>
        <taxon>Eukaryota</taxon>
        <taxon>Metazoa</taxon>
        <taxon>Ecdysozoa</taxon>
        <taxon>Arthropoda</taxon>
        <taxon>Chelicerata</taxon>
        <taxon>Arachnida</taxon>
        <taxon>Acari</taxon>
        <taxon>Acariformes</taxon>
        <taxon>Trombidiformes</taxon>
        <taxon>Prostigmata</taxon>
        <taxon>Anystina</taxon>
        <taxon>Parasitengona</taxon>
        <taxon>Trombiculoidea</taxon>
        <taxon>Trombiculidae</taxon>
        <taxon>Leptotrombidium</taxon>
    </lineage>
</organism>
<dbReference type="SMART" id="SM00918">
    <property type="entry name" value="Lig_chan-Glu_bd"/>
    <property type="match status" value="1"/>
</dbReference>
<name>A0A443SR70_9ACAR</name>
<evidence type="ECO:0000256" key="8">
    <source>
        <dbReference type="ARBA" id="ARBA00023170"/>
    </source>
</evidence>
<keyword evidence="7" id="KW-0472">Membrane</keyword>
<dbReference type="InterPro" id="IPR019594">
    <property type="entry name" value="Glu/Gly-bd"/>
</dbReference>